<proteinExistence type="predicted"/>
<protein>
    <submittedName>
        <fullName evidence="1">Uncharacterized protein</fullName>
    </submittedName>
</protein>
<evidence type="ECO:0000313" key="1">
    <source>
        <dbReference type="EMBL" id="GIH71864.1"/>
    </source>
</evidence>
<dbReference type="Proteomes" id="UP000610966">
    <property type="component" value="Unassembled WGS sequence"/>
</dbReference>
<accession>A0A8J3RBX6</accession>
<organism evidence="1 2">
    <name type="scientific">Sphaerimonospora thailandensis</name>
    <dbReference type="NCBI Taxonomy" id="795644"/>
    <lineage>
        <taxon>Bacteria</taxon>
        <taxon>Bacillati</taxon>
        <taxon>Actinomycetota</taxon>
        <taxon>Actinomycetes</taxon>
        <taxon>Streptosporangiales</taxon>
        <taxon>Streptosporangiaceae</taxon>
        <taxon>Sphaerimonospora</taxon>
    </lineage>
</organism>
<comment type="caution">
    <text evidence="1">The sequence shown here is derived from an EMBL/GenBank/DDBJ whole genome shotgun (WGS) entry which is preliminary data.</text>
</comment>
<evidence type="ECO:0000313" key="2">
    <source>
        <dbReference type="Proteomes" id="UP000610966"/>
    </source>
</evidence>
<gene>
    <name evidence="1" type="ORF">Mth01_41170</name>
</gene>
<dbReference type="AlphaFoldDB" id="A0A8J3RBX6"/>
<dbReference type="EMBL" id="BOOG01000041">
    <property type="protein sequence ID" value="GIH71864.1"/>
    <property type="molecule type" value="Genomic_DNA"/>
</dbReference>
<keyword evidence="2" id="KW-1185">Reference proteome</keyword>
<sequence>MRSGARLLALVSPTEWEEMSISLTRLIAVAFVAALPLAGCAAADEGTAAAGNTAEKSPICSEVTKALDGVTKTLTKGTPDAKALQAAVDGMRTKFSDLADQAGDTELAKALKEFAQGTPMDGPDALLKFSEEMNELHGKACA</sequence>
<name>A0A8J3RBX6_9ACTN</name>
<reference evidence="1" key="1">
    <citation type="submission" date="2021-01" db="EMBL/GenBank/DDBJ databases">
        <title>Whole genome shotgun sequence of Sphaerimonospora thailandensis NBRC 107569.</title>
        <authorList>
            <person name="Komaki H."/>
            <person name="Tamura T."/>
        </authorList>
    </citation>
    <scope>NUCLEOTIDE SEQUENCE</scope>
    <source>
        <strain evidence="1">NBRC 107569</strain>
    </source>
</reference>